<dbReference type="Proteomes" id="UP000885830">
    <property type="component" value="Unassembled WGS sequence"/>
</dbReference>
<reference evidence="3" key="1">
    <citation type="journal article" date="2020" name="mSystems">
        <title>Genome- and Community-Level Interaction Insights into Carbon Utilization and Element Cycling Functions of Hydrothermarchaeota in Hydrothermal Sediment.</title>
        <authorList>
            <person name="Zhou Z."/>
            <person name="Liu Y."/>
            <person name="Xu W."/>
            <person name="Pan J."/>
            <person name="Luo Z.H."/>
            <person name="Li M."/>
        </authorList>
    </citation>
    <scope>NUCLEOTIDE SEQUENCE [LARGE SCALE GENOMIC DNA]</scope>
    <source>
        <strain evidence="3">HyVt-485</strain>
    </source>
</reference>
<feature type="non-terminal residue" evidence="3">
    <location>
        <position position="1"/>
    </location>
</feature>
<gene>
    <name evidence="3" type="ORF">ENJ42_10085</name>
</gene>
<dbReference type="InterPro" id="IPR013762">
    <property type="entry name" value="Integrase-like_cat_sf"/>
</dbReference>
<dbReference type="InterPro" id="IPR002104">
    <property type="entry name" value="Integrase_catalytic"/>
</dbReference>
<feature type="domain" description="Tyr recombinase" evidence="2">
    <location>
        <begin position="1"/>
        <end position="74"/>
    </location>
</feature>
<keyword evidence="1" id="KW-0233">DNA recombination</keyword>
<evidence type="ECO:0000256" key="1">
    <source>
        <dbReference type="ARBA" id="ARBA00023172"/>
    </source>
</evidence>
<dbReference type="GO" id="GO:0015074">
    <property type="term" value="P:DNA integration"/>
    <property type="evidence" value="ECO:0007669"/>
    <property type="project" value="InterPro"/>
</dbReference>
<dbReference type="Pfam" id="PF00589">
    <property type="entry name" value="Phage_integrase"/>
    <property type="match status" value="1"/>
</dbReference>
<dbReference type="GO" id="GO:0006310">
    <property type="term" value="P:DNA recombination"/>
    <property type="evidence" value="ECO:0007669"/>
    <property type="project" value="UniProtKB-KW"/>
</dbReference>
<name>A0A7C5LU37_9PROT</name>
<dbReference type="GO" id="GO:0003677">
    <property type="term" value="F:DNA binding"/>
    <property type="evidence" value="ECO:0007669"/>
    <property type="project" value="InterPro"/>
</dbReference>
<dbReference type="SUPFAM" id="SSF56349">
    <property type="entry name" value="DNA breaking-rejoining enzymes"/>
    <property type="match status" value="1"/>
</dbReference>
<proteinExistence type="predicted"/>
<organism evidence="3">
    <name type="scientific">Hellea balneolensis</name>
    <dbReference type="NCBI Taxonomy" id="287478"/>
    <lineage>
        <taxon>Bacteria</taxon>
        <taxon>Pseudomonadati</taxon>
        <taxon>Pseudomonadota</taxon>
        <taxon>Alphaproteobacteria</taxon>
        <taxon>Maricaulales</taxon>
        <taxon>Robiginitomaculaceae</taxon>
        <taxon>Hellea</taxon>
    </lineage>
</organism>
<dbReference type="AlphaFoldDB" id="A0A7C5LU37"/>
<comment type="caution">
    <text evidence="3">The sequence shown here is derived from an EMBL/GenBank/DDBJ whole genome shotgun (WGS) entry which is preliminary data.</text>
</comment>
<dbReference type="Gene3D" id="1.10.443.10">
    <property type="entry name" value="Intergrase catalytic core"/>
    <property type="match status" value="1"/>
</dbReference>
<evidence type="ECO:0000259" key="2">
    <source>
        <dbReference type="PROSITE" id="PS51898"/>
    </source>
</evidence>
<evidence type="ECO:0000313" key="3">
    <source>
        <dbReference type="EMBL" id="HHL43957.1"/>
    </source>
</evidence>
<accession>A0A7C5LU37</accession>
<protein>
    <submittedName>
        <fullName evidence="3">Site-specific integrase</fullName>
    </submittedName>
</protein>
<dbReference type="EMBL" id="DRMJ01000533">
    <property type="protein sequence ID" value="HHL43957.1"/>
    <property type="molecule type" value="Genomic_DNA"/>
</dbReference>
<sequence>KSYADTVKELRLNDNIEDRRYRITFHTLRHTYATRLAEAGCPLTVLRDLLGHRDLIMVSRYAKSTLEQAAARVNDL</sequence>
<dbReference type="PROSITE" id="PS51898">
    <property type="entry name" value="TYR_RECOMBINASE"/>
    <property type="match status" value="1"/>
</dbReference>
<dbReference type="InterPro" id="IPR011010">
    <property type="entry name" value="DNA_brk_join_enz"/>
</dbReference>